<organism evidence="1 2">
    <name type="scientific">Mucilaginibacter paludis DSM 18603</name>
    <dbReference type="NCBI Taxonomy" id="714943"/>
    <lineage>
        <taxon>Bacteria</taxon>
        <taxon>Pseudomonadati</taxon>
        <taxon>Bacteroidota</taxon>
        <taxon>Sphingobacteriia</taxon>
        <taxon>Sphingobacteriales</taxon>
        <taxon>Sphingobacteriaceae</taxon>
        <taxon>Mucilaginibacter</taxon>
    </lineage>
</organism>
<gene>
    <name evidence="1" type="ORF">Mucpa_5198</name>
</gene>
<proteinExistence type="predicted"/>
<sequence>MLFKNKAFLSVLINKKKFKNDLMAFVLFNT</sequence>
<dbReference type="Proteomes" id="UP000002774">
    <property type="component" value="Chromosome"/>
</dbReference>
<dbReference type="AlphaFoldDB" id="H1Y3B8"/>
<dbReference type="HOGENOM" id="CLU_3404408_0_0_10"/>
<evidence type="ECO:0000313" key="2">
    <source>
        <dbReference type="Proteomes" id="UP000002774"/>
    </source>
</evidence>
<keyword evidence="2" id="KW-1185">Reference proteome</keyword>
<reference evidence="1" key="1">
    <citation type="submission" date="2011-09" db="EMBL/GenBank/DDBJ databases">
        <title>The permanent draft genome of Mucilaginibacter paludis DSM 18603.</title>
        <authorList>
            <consortium name="US DOE Joint Genome Institute (JGI-PGF)"/>
            <person name="Lucas S."/>
            <person name="Han J."/>
            <person name="Lapidus A."/>
            <person name="Bruce D."/>
            <person name="Goodwin L."/>
            <person name="Pitluck S."/>
            <person name="Peters L."/>
            <person name="Kyrpides N."/>
            <person name="Mavromatis K."/>
            <person name="Ivanova N."/>
            <person name="Mikhailova N."/>
            <person name="Held B."/>
            <person name="Detter J.C."/>
            <person name="Tapia R."/>
            <person name="Han C."/>
            <person name="Land M."/>
            <person name="Hauser L."/>
            <person name="Markowitz V."/>
            <person name="Cheng J.-F."/>
            <person name="Hugenholtz P."/>
            <person name="Woyke T."/>
            <person name="Wu D."/>
            <person name="Tindall B."/>
            <person name="Brambilla E."/>
            <person name="Klenk H.-P."/>
            <person name="Eisen J.A."/>
        </authorList>
    </citation>
    <scope>NUCLEOTIDE SEQUENCE [LARGE SCALE GENOMIC DNA]</scope>
    <source>
        <strain evidence="1">DSM 18603</strain>
    </source>
</reference>
<dbReference type="EMBL" id="CM001403">
    <property type="protein sequence ID" value="EHQ29273.1"/>
    <property type="molecule type" value="Genomic_DNA"/>
</dbReference>
<evidence type="ECO:0000313" key="1">
    <source>
        <dbReference type="EMBL" id="EHQ29273.1"/>
    </source>
</evidence>
<name>H1Y3B8_9SPHI</name>
<protein>
    <submittedName>
        <fullName evidence="1">Uncharacterized protein</fullName>
    </submittedName>
</protein>
<accession>H1Y3B8</accession>